<keyword evidence="2" id="KW-1185">Reference proteome</keyword>
<proteinExistence type="predicted"/>
<evidence type="ECO:0000313" key="1">
    <source>
        <dbReference type="EMBL" id="GCD95804.1"/>
    </source>
</evidence>
<accession>A0A401YMG0</accession>
<dbReference type="Proteomes" id="UP000286931">
    <property type="component" value="Unassembled WGS sequence"/>
</dbReference>
<dbReference type="AlphaFoldDB" id="A0A401YMG0"/>
<protein>
    <submittedName>
        <fullName evidence="1">Uncharacterized protein</fullName>
    </submittedName>
</protein>
<comment type="caution">
    <text evidence="1">The sequence shown here is derived from an EMBL/GenBank/DDBJ whole genome shotgun (WGS) entry which is preliminary data.</text>
</comment>
<name>A0A401YMG0_9ACTN</name>
<gene>
    <name evidence="1" type="ORF">EHYA_03487</name>
</gene>
<reference evidence="1 2" key="1">
    <citation type="submission" date="2018-12" db="EMBL/GenBank/DDBJ databases">
        <title>Draft genome sequence of Embleya hyalina NBRC 13850T.</title>
        <authorList>
            <person name="Komaki H."/>
            <person name="Hosoyama A."/>
            <person name="Kimura A."/>
            <person name="Ichikawa N."/>
            <person name="Tamura T."/>
        </authorList>
    </citation>
    <scope>NUCLEOTIDE SEQUENCE [LARGE SCALE GENOMIC DNA]</scope>
    <source>
        <strain evidence="1 2">NBRC 13850</strain>
    </source>
</reference>
<dbReference type="EMBL" id="BIFH01000018">
    <property type="protein sequence ID" value="GCD95804.1"/>
    <property type="molecule type" value="Genomic_DNA"/>
</dbReference>
<sequence>MPCDRSVRSVGAVRRGALPGGAAVDGAARDRVAVGGDHELPPGAVNTLEAVATQEFGDVADGVGYSGMWFA</sequence>
<evidence type="ECO:0000313" key="2">
    <source>
        <dbReference type="Proteomes" id="UP000286931"/>
    </source>
</evidence>
<organism evidence="1 2">
    <name type="scientific">Embleya hyalina</name>
    <dbReference type="NCBI Taxonomy" id="516124"/>
    <lineage>
        <taxon>Bacteria</taxon>
        <taxon>Bacillati</taxon>
        <taxon>Actinomycetota</taxon>
        <taxon>Actinomycetes</taxon>
        <taxon>Kitasatosporales</taxon>
        <taxon>Streptomycetaceae</taxon>
        <taxon>Embleya</taxon>
    </lineage>
</organism>